<dbReference type="AlphaFoldDB" id="K0RB36"/>
<dbReference type="Proteomes" id="UP000266841">
    <property type="component" value="Unassembled WGS sequence"/>
</dbReference>
<comment type="caution">
    <text evidence="2">The sequence shown here is derived from an EMBL/GenBank/DDBJ whole genome shotgun (WGS) entry which is preliminary data.</text>
</comment>
<feature type="non-terminal residue" evidence="2">
    <location>
        <position position="1"/>
    </location>
</feature>
<dbReference type="eggNOG" id="ENOG502RVPU">
    <property type="taxonomic scope" value="Eukaryota"/>
</dbReference>
<evidence type="ECO:0000313" key="3">
    <source>
        <dbReference type="Proteomes" id="UP000266841"/>
    </source>
</evidence>
<evidence type="ECO:0000313" key="2">
    <source>
        <dbReference type="EMBL" id="EJK50445.1"/>
    </source>
</evidence>
<dbReference type="EMBL" id="AGNL01043675">
    <property type="protein sequence ID" value="EJK50445.1"/>
    <property type="molecule type" value="Genomic_DNA"/>
</dbReference>
<reference evidence="2 3" key="1">
    <citation type="journal article" date="2012" name="Genome Biol.">
        <title>Genome and low-iron response of an oceanic diatom adapted to chronic iron limitation.</title>
        <authorList>
            <person name="Lommer M."/>
            <person name="Specht M."/>
            <person name="Roy A.S."/>
            <person name="Kraemer L."/>
            <person name="Andreson R."/>
            <person name="Gutowska M.A."/>
            <person name="Wolf J."/>
            <person name="Bergner S.V."/>
            <person name="Schilhabel M.B."/>
            <person name="Klostermeier U.C."/>
            <person name="Beiko R.G."/>
            <person name="Rosenstiel P."/>
            <person name="Hippler M."/>
            <person name="Laroche J."/>
        </authorList>
    </citation>
    <scope>NUCLEOTIDE SEQUENCE [LARGE SCALE GENOMIC DNA]</scope>
    <source>
        <strain evidence="2 3">CCMP1005</strain>
    </source>
</reference>
<evidence type="ECO:0000256" key="1">
    <source>
        <dbReference type="SAM" id="SignalP"/>
    </source>
</evidence>
<feature type="signal peptide" evidence="1">
    <location>
        <begin position="1"/>
        <end position="16"/>
    </location>
</feature>
<protein>
    <submittedName>
        <fullName evidence="2">Uncharacterized protein</fullName>
    </submittedName>
</protein>
<proteinExistence type="predicted"/>
<name>K0RB36_THAOC</name>
<keyword evidence="1" id="KW-0732">Signal</keyword>
<gene>
    <name evidence="2" type="ORF">THAOC_30584</name>
</gene>
<organism evidence="2 3">
    <name type="scientific">Thalassiosira oceanica</name>
    <name type="common">Marine diatom</name>
    <dbReference type="NCBI Taxonomy" id="159749"/>
    <lineage>
        <taxon>Eukaryota</taxon>
        <taxon>Sar</taxon>
        <taxon>Stramenopiles</taxon>
        <taxon>Ochrophyta</taxon>
        <taxon>Bacillariophyta</taxon>
        <taxon>Coscinodiscophyceae</taxon>
        <taxon>Thalassiosirophycidae</taxon>
        <taxon>Thalassiosirales</taxon>
        <taxon>Thalassiosiraceae</taxon>
        <taxon>Thalassiosira</taxon>
    </lineage>
</organism>
<keyword evidence="3" id="KW-1185">Reference proteome</keyword>
<accession>K0RB36</accession>
<feature type="chain" id="PRO_5003839070" evidence="1">
    <location>
        <begin position="17"/>
        <end position="227"/>
    </location>
</feature>
<sequence length="227" mass="25288">TIFSLLTLLSHVLISALTPDSPALLDLEEVKQSVVATMNTQPIYHAVTLMVLFQEWGKFPLSMMTQATCATRVHCRGSFELRSLQGKYGPCKDSTGSQYAYTRVTTGWTYFESSHQEWRSSWVDGVYTLNSLANGCGEYCTSQSLGQPPSLVGYQVDYGQFDIDRCYCLYDTNLPFPDAVTMYGTGNTGTGPISTERTVNRYPGRYCFGKAVSPSEFRVKSRVSLTF</sequence>